<comment type="caution">
    <text evidence="1">The sequence shown here is derived from an EMBL/GenBank/DDBJ whole genome shotgun (WGS) entry which is preliminary data.</text>
</comment>
<organism evidence="1 2">
    <name type="scientific">Haloarcula nitratireducens</name>
    <dbReference type="NCBI Taxonomy" id="2487749"/>
    <lineage>
        <taxon>Archaea</taxon>
        <taxon>Methanobacteriati</taxon>
        <taxon>Methanobacteriota</taxon>
        <taxon>Stenosarchaea group</taxon>
        <taxon>Halobacteria</taxon>
        <taxon>Halobacteriales</taxon>
        <taxon>Haloarculaceae</taxon>
        <taxon>Haloarcula</taxon>
    </lineage>
</organism>
<evidence type="ECO:0000313" key="1">
    <source>
        <dbReference type="EMBL" id="MBX0295647.1"/>
    </source>
</evidence>
<keyword evidence="2" id="KW-1185">Reference proteome</keyword>
<dbReference type="AlphaFoldDB" id="A0AAW4PEG5"/>
<evidence type="ECO:0000313" key="2">
    <source>
        <dbReference type="Proteomes" id="UP001430455"/>
    </source>
</evidence>
<protein>
    <submittedName>
        <fullName evidence="1">Winged helix-turn-helix domain-containing protein</fullName>
    </submittedName>
</protein>
<dbReference type="Proteomes" id="UP001430455">
    <property type="component" value="Unassembled WGS sequence"/>
</dbReference>
<gene>
    <name evidence="1" type="ORF">EGH23_12235</name>
</gene>
<dbReference type="EMBL" id="RKLT01000003">
    <property type="protein sequence ID" value="MBX0295647.1"/>
    <property type="molecule type" value="Genomic_DNA"/>
</dbReference>
<reference evidence="1 2" key="1">
    <citation type="submission" date="2021-06" db="EMBL/GenBank/DDBJ databases">
        <title>Halomicroarcula sp. a new haloarchaeum isolated from saline soil.</title>
        <authorList>
            <person name="Duran-Viseras A."/>
            <person name="Sanchez-Porro C."/>
            <person name="Ventosa A."/>
        </authorList>
    </citation>
    <scope>NUCLEOTIDE SEQUENCE [LARGE SCALE GENOMIC DNA]</scope>
    <source>
        <strain evidence="1 2">F27</strain>
    </source>
</reference>
<sequence>MYQYEAVEQVLRENGGYATLKTLYQRAPHVEGSEWGTKTPNASIRRIVQTREEFFKIRPGLWALVDCRDELPESVYRAAGTAEQRAQYDHWYFQGLLTEIGNARRAETWVPVQDKNRPFLDRTLGDVSSLESLPAFGYEELVQRASTVDTVWFNERRMPATLVEVEFSTDFQNSLHKFVDLRDYHASFVVAADETRKAQFEKRLSQSGFAPIRDRVEFLSFDEVSQLHAAAEATTGLDERLRAGV</sequence>
<name>A0AAW4PEG5_9EURY</name>
<proteinExistence type="predicted"/>
<dbReference type="RefSeq" id="WP_220580268.1">
    <property type="nucleotide sequence ID" value="NZ_RKLT01000003.1"/>
</dbReference>
<accession>A0AAW4PEG5</accession>